<evidence type="ECO:0000256" key="1">
    <source>
        <dbReference type="SAM" id="MobiDB-lite"/>
    </source>
</evidence>
<reference evidence="2 3" key="1">
    <citation type="submission" date="2024-01" db="EMBL/GenBank/DDBJ databases">
        <title>A draft genome for the cacao thread blight pathogen Marasmiellus scandens.</title>
        <authorList>
            <person name="Baruah I.K."/>
            <person name="Leung J."/>
            <person name="Bukari Y."/>
            <person name="Amoako-Attah I."/>
            <person name="Meinhardt L.W."/>
            <person name="Bailey B.A."/>
            <person name="Cohen S.P."/>
        </authorList>
    </citation>
    <scope>NUCLEOTIDE SEQUENCE [LARGE SCALE GENOMIC DNA]</scope>
    <source>
        <strain evidence="2 3">GH-19</strain>
    </source>
</reference>
<dbReference type="Pfam" id="PF19086">
    <property type="entry name" value="Terpene_syn_C_2"/>
    <property type="match status" value="1"/>
</dbReference>
<dbReference type="Proteomes" id="UP001498398">
    <property type="component" value="Unassembled WGS sequence"/>
</dbReference>
<sequence>MAPFTSELIDPTKARAASPPKSVPLADINSPYFISLHVRTCEPNAGNIIPDAIRDTIQSCSIPGTKAQRAAVQRHTNPFGNLYGMMFSASEQDRLAVAVKLIEFLCILDDVMEELPYEQAIREHEVLCQVLNPASESFLIDDCESTSECLEGMKKFLTNIRETVLSLNAKQGHVLLLDLERSLRQRECAPTTFATLEDYLPYRIINLDWYFVCLLLRWSMDIDLTDAESKLESIDKFDYIAGAVAGLGNDYYSWNREKKQYPDSDRIMNAVPVLMRQHSVSETQAKASLQNIIVEEANHLEEIRNRMEEAGASEGLRQYLSGLECLAAGYMYWCSTCPRYYVFE</sequence>
<proteinExistence type="predicted"/>
<protein>
    <recommendedName>
        <fullName evidence="4">Terpenoid synthase</fullName>
    </recommendedName>
</protein>
<dbReference type="SUPFAM" id="SSF48576">
    <property type="entry name" value="Terpenoid synthases"/>
    <property type="match status" value="1"/>
</dbReference>
<organism evidence="2 3">
    <name type="scientific">Marasmiellus scandens</name>
    <dbReference type="NCBI Taxonomy" id="2682957"/>
    <lineage>
        <taxon>Eukaryota</taxon>
        <taxon>Fungi</taxon>
        <taxon>Dikarya</taxon>
        <taxon>Basidiomycota</taxon>
        <taxon>Agaricomycotina</taxon>
        <taxon>Agaricomycetes</taxon>
        <taxon>Agaricomycetidae</taxon>
        <taxon>Agaricales</taxon>
        <taxon>Marasmiineae</taxon>
        <taxon>Omphalotaceae</taxon>
        <taxon>Marasmiellus</taxon>
    </lineage>
</organism>
<dbReference type="EMBL" id="JBANRG010000010">
    <property type="protein sequence ID" value="KAK7463129.1"/>
    <property type="molecule type" value="Genomic_DNA"/>
</dbReference>
<gene>
    <name evidence="2" type="ORF">VKT23_007713</name>
</gene>
<evidence type="ECO:0000313" key="2">
    <source>
        <dbReference type="EMBL" id="KAK7463129.1"/>
    </source>
</evidence>
<dbReference type="InterPro" id="IPR008949">
    <property type="entry name" value="Isoprenoid_synthase_dom_sf"/>
</dbReference>
<comment type="caution">
    <text evidence="2">The sequence shown here is derived from an EMBL/GenBank/DDBJ whole genome shotgun (WGS) entry which is preliminary data.</text>
</comment>
<accession>A0ABR1JN48</accession>
<feature type="region of interest" description="Disordered" evidence="1">
    <location>
        <begin position="1"/>
        <end position="21"/>
    </location>
</feature>
<dbReference type="Gene3D" id="1.10.600.10">
    <property type="entry name" value="Farnesyl Diphosphate Synthase"/>
    <property type="match status" value="1"/>
</dbReference>
<evidence type="ECO:0000313" key="3">
    <source>
        <dbReference type="Proteomes" id="UP001498398"/>
    </source>
</evidence>
<keyword evidence="3" id="KW-1185">Reference proteome</keyword>
<name>A0ABR1JN48_9AGAR</name>
<evidence type="ECO:0008006" key="4">
    <source>
        <dbReference type="Google" id="ProtNLM"/>
    </source>
</evidence>